<dbReference type="Pfam" id="PF18962">
    <property type="entry name" value="Por_Secre_tail"/>
    <property type="match status" value="1"/>
</dbReference>
<evidence type="ECO:0000313" key="3">
    <source>
        <dbReference type="Proteomes" id="UP000240572"/>
    </source>
</evidence>
<sequence length="172" mass="19178">MTDSWVVHADSLGNFINQRSFGNNKEDQIDMLYPLPGGTVLAGGRYYEPTTPGPASPGFPATSEGELDIFLTRLGPETVGIKDKLKEPLAWELFPNPPRGRLTIWNKTNDKNRSQLRITDSRGKPVFQSSFRQKQEVNTGAWLPGTYFVALQDEHGRSGTKKITIPSWNAVM</sequence>
<dbReference type="EMBL" id="PYGD01000001">
    <property type="protein sequence ID" value="PSK94748.1"/>
    <property type="molecule type" value="Genomic_DNA"/>
</dbReference>
<feature type="domain" description="Secretion system C-terminal sorting" evidence="1">
    <location>
        <begin position="93"/>
        <end position="165"/>
    </location>
</feature>
<protein>
    <submittedName>
        <fullName evidence="2">Putative secreted protein (Por secretion system target)</fullName>
    </submittedName>
</protein>
<evidence type="ECO:0000259" key="1">
    <source>
        <dbReference type="Pfam" id="PF18962"/>
    </source>
</evidence>
<accession>A0A2P8DC05</accession>
<name>A0A2P8DC05_9BACT</name>
<dbReference type="NCBIfam" id="TIGR04183">
    <property type="entry name" value="Por_Secre_tail"/>
    <property type="match status" value="1"/>
</dbReference>
<reference evidence="2 3" key="1">
    <citation type="submission" date="2018-03" db="EMBL/GenBank/DDBJ databases">
        <title>Genomic Encyclopedia of Type Strains, Phase III (KMG-III): the genomes of soil and plant-associated and newly described type strains.</title>
        <authorList>
            <person name="Whitman W."/>
        </authorList>
    </citation>
    <scope>NUCLEOTIDE SEQUENCE [LARGE SCALE GENOMIC DNA]</scope>
    <source>
        <strain evidence="2 3">CGMCC 1.12700</strain>
    </source>
</reference>
<proteinExistence type="predicted"/>
<dbReference type="InterPro" id="IPR026444">
    <property type="entry name" value="Secre_tail"/>
</dbReference>
<evidence type="ECO:0000313" key="2">
    <source>
        <dbReference type="EMBL" id="PSK94748.1"/>
    </source>
</evidence>
<gene>
    <name evidence="2" type="ORF">B0I18_101908</name>
</gene>
<dbReference type="AlphaFoldDB" id="A0A2P8DC05"/>
<organism evidence="2 3">
    <name type="scientific">Taibaiella chishuiensis</name>
    <dbReference type="NCBI Taxonomy" id="1434707"/>
    <lineage>
        <taxon>Bacteria</taxon>
        <taxon>Pseudomonadati</taxon>
        <taxon>Bacteroidota</taxon>
        <taxon>Chitinophagia</taxon>
        <taxon>Chitinophagales</taxon>
        <taxon>Chitinophagaceae</taxon>
        <taxon>Taibaiella</taxon>
    </lineage>
</organism>
<keyword evidence="3" id="KW-1185">Reference proteome</keyword>
<dbReference type="Proteomes" id="UP000240572">
    <property type="component" value="Unassembled WGS sequence"/>
</dbReference>
<comment type="caution">
    <text evidence="2">The sequence shown here is derived from an EMBL/GenBank/DDBJ whole genome shotgun (WGS) entry which is preliminary data.</text>
</comment>